<dbReference type="InterPro" id="IPR000782">
    <property type="entry name" value="FAS1_domain"/>
</dbReference>
<accession>A0A8S1DLB9</accession>
<keyword evidence="1" id="KW-0732">Signal</keyword>
<feature type="domain" description="FAS1" evidence="2">
    <location>
        <begin position="237"/>
        <end position="368"/>
    </location>
</feature>
<name>A0A8S1DLB9_9INSE</name>
<dbReference type="SMART" id="SM00554">
    <property type="entry name" value="FAS1"/>
    <property type="match status" value="4"/>
</dbReference>
<dbReference type="InterPro" id="IPR050904">
    <property type="entry name" value="Adhesion/Biosynth-related"/>
</dbReference>
<feature type="domain" description="FAS1" evidence="2">
    <location>
        <begin position="99"/>
        <end position="229"/>
    </location>
</feature>
<dbReference type="AlphaFoldDB" id="A0A8S1DLB9"/>
<dbReference type="EMBL" id="CADEPI010000303">
    <property type="protein sequence ID" value="CAB3383319.1"/>
    <property type="molecule type" value="Genomic_DNA"/>
</dbReference>
<dbReference type="GO" id="GO:0005615">
    <property type="term" value="C:extracellular space"/>
    <property type="evidence" value="ECO:0007669"/>
    <property type="project" value="TreeGrafter"/>
</dbReference>
<dbReference type="PANTHER" id="PTHR10900">
    <property type="entry name" value="PERIOSTIN-RELATED"/>
    <property type="match status" value="1"/>
</dbReference>
<keyword evidence="4" id="KW-1185">Reference proteome</keyword>
<protein>
    <recommendedName>
        <fullName evidence="2">FAS1 domain-containing protein</fullName>
    </recommendedName>
</protein>
<feature type="domain" description="FAS1" evidence="2">
    <location>
        <begin position="507"/>
        <end position="637"/>
    </location>
</feature>
<dbReference type="Pfam" id="PF02469">
    <property type="entry name" value="Fasciclin"/>
    <property type="match status" value="4"/>
</dbReference>
<feature type="domain" description="FAS1" evidence="2">
    <location>
        <begin position="372"/>
        <end position="503"/>
    </location>
</feature>
<reference evidence="3 4" key="1">
    <citation type="submission" date="2020-04" db="EMBL/GenBank/DDBJ databases">
        <authorList>
            <person name="Alioto T."/>
            <person name="Alioto T."/>
            <person name="Gomez Garrido J."/>
        </authorList>
    </citation>
    <scope>NUCLEOTIDE SEQUENCE [LARGE SCALE GENOMIC DNA]</scope>
</reference>
<evidence type="ECO:0000313" key="3">
    <source>
        <dbReference type="EMBL" id="CAB3383319.1"/>
    </source>
</evidence>
<sequence length="645" mass="72534">MAMARLDSVRPLFLLIIIIGAAGAAKKKRIPWWNLKAGQEQGPNACVVEEIPGKNWKLWTECKYHNNRDICGQKTRLRYECCGGFHQLDGESGCPGVNPMADVLQTARHYGAGKFVEFVEQAGLTNRFKREGPFTLFAPIDKAFERLSGDQRLRLVPSRQKNSTILLHALDHRVTMDEIGSDTVLPSLYGVDLRLNKYTNGMKTVNCILIVRKDLQATNGIVHLVEKILEPFYVVPGKSLAEMIQTDGRFSELAKALEGTKCKKKLQNPHQSFTILAPSDEAFQKLPHGKMERLLNDPEIREALLENHIIPHPTCLSAVTTKTNQRTLGKEKLEFDCDSKGVSISKQKMRNNYQLGTNGVLYMVDDLIFPQKAMSAMQIAENEKLFTFSHVLRTSGLSDVLETMPNMTLFAPNEAAMYTLPKEELQQLKENKEKARKFVMYHVVEGNLRSDSMAAGRSVRTLDNKNKLRIQVEMNAFGVQGAKLEKRDLGGNNACMHIINKPLKPPTESVETFLRSKGDFTYFAKGLGQVLKSFAHNGTLTIMAPNDKAFRELPEETLQKYTSDRKYMQKIIKGHIADHMVTFSMLRPGLKYLIKTKHTPVYFTLDKIGRGMIGEAEVLESDITVTEGVIQVLDKVLVNGNNGHK</sequence>
<feature type="signal peptide" evidence="1">
    <location>
        <begin position="1"/>
        <end position="24"/>
    </location>
</feature>
<dbReference type="PANTHER" id="PTHR10900:SF114">
    <property type="entry name" value="FAS1 DOMAIN-CONTAINING PROTEIN"/>
    <property type="match status" value="1"/>
</dbReference>
<dbReference type="InterPro" id="IPR036378">
    <property type="entry name" value="FAS1_dom_sf"/>
</dbReference>
<dbReference type="GO" id="GO:0050839">
    <property type="term" value="F:cell adhesion molecule binding"/>
    <property type="evidence" value="ECO:0007669"/>
    <property type="project" value="TreeGrafter"/>
</dbReference>
<evidence type="ECO:0000259" key="2">
    <source>
        <dbReference type="PROSITE" id="PS50213"/>
    </source>
</evidence>
<dbReference type="PROSITE" id="PS50213">
    <property type="entry name" value="FAS1"/>
    <property type="match status" value="4"/>
</dbReference>
<dbReference type="Proteomes" id="UP000494165">
    <property type="component" value="Unassembled WGS sequence"/>
</dbReference>
<gene>
    <name evidence="3" type="ORF">CLODIP_2_CD00024</name>
</gene>
<dbReference type="OrthoDB" id="286301at2759"/>
<dbReference type="GO" id="GO:0007155">
    <property type="term" value="P:cell adhesion"/>
    <property type="evidence" value="ECO:0007669"/>
    <property type="project" value="TreeGrafter"/>
</dbReference>
<dbReference type="GO" id="GO:0030198">
    <property type="term" value="P:extracellular matrix organization"/>
    <property type="evidence" value="ECO:0007669"/>
    <property type="project" value="TreeGrafter"/>
</dbReference>
<evidence type="ECO:0000313" key="4">
    <source>
        <dbReference type="Proteomes" id="UP000494165"/>
    </source>
</evidence>
<feature type="chain" id="PRO_5035740342" description="FAS1 domain-containing protein" evidence="1">
    <location>
        <begin position="25"/>
        <end position="645"/>
    </location>
</feature>
<dbReference type="GO" id="GO:0031012">
    <property type="term" value="C:extracellular matrix"/>
    <property type="evidence" value="ECO:0007669"/>
    <property type="project" value="TreeGrafter"/>
</dbReference>
<organism evidence="3 4">
    <name type="scientific">Cloeon dipterum</name>
    <dbReference type="NCBI Taxonomy" id="197152"/>
    <lineage>
        <taxon>Eukaryota</taxon>
        <taxon>Metazoa</taxon>
        <taxon>Ecdysozoa</taxon>
        <taxon>Arthropoda</taxon>
        <taxon>Hexapoda</taxon>
        <taxon>Insecta</taxon>
        <taxon>Pterygota</taxon>
        <taxon>Palaeoptera</taxon>
        <taxon>Ephemeroptera</taxon>
        <taxon>Pisciforma</taxon>
        <taxon>Baetidae</taxon>
        <taxon>Cloeon</taxon>
    </lineage>
</organism>
<dbReference type="SUPFAM" id="SSF82153">
    <property type="entry name" value="FAS1 domain"/>
    <property type="match status" value="4"/>
</dbReference>
<evidence type="ECO:0000256" key="1">
    <source>
        <dbReference type="SAM" id="SignalP"/>
    </source>
</evidence>
<proteinExistence type="predicted"/>
<dbReference type="Gene3D" id="2.30.180.10">
    <property type="entry name" value="FAS1 domain"/>
    <property type="match status" value="4"/>
</dbReference>
<comment type="caution">
    <text evidence="3">The sequence shown here is derived from an EMBL/GenBank/DDBJ whole genome shotgun (WGS) entry which is preliminary data.</text>
</comment>